<dbReference type="RefSeq" id="WP_087655203.1">
    <property type="nucleotide sequence ID" value="NZ_FCOL02000004.1"/>
</dbReference>
<evidence type="ECO:0008006" key="3">
    <source>
        <dbReference type="Google" id="ProtNLM"/>
    </source>
</evidence>
<dbReference type="Proteomes" id="UP000054925">
    <property type="component" value="Unassembled WGS sequence"/>
</dbReference>
<proteinExistence type="predicted"/>
<comment type="caution">
    <text evidence="1">The sequence shown here is derived from an EMBL/GenBank/DDBJ whole genome shotgun (WGS) entry which is preliminary data.</text>
</comment>
<dbReference type="EMBL" id="FCOL02000004">
    <property type="protein sequence ID" value="SAL26553.1"/>
    <property type="molecule type" value="Genomic_DNA"/>
</dbReference>
<accession>A0A158G3Q7</accession>
<dbReference type="AlphaFoldDB" id="A0A158G3Q7"/>
<protein>
    <recommendedName>
        <fullName evidence="3">Type III secretion protein HrpB7</fullName>
    </recommendedName>
</protein>
<gene>
    <name evidence="1" type="ORF">AWB67_01086</name>
</gene>
<reference evidence="1" key="1">
    <citation type="submission" date="2016-01" db="EMBL/GenBank/DDBJ databases">
        <authorList>
            <person name="Peeters C."/>
        </authorList>
    </citation>
    <scope>NUCLEOTIDE SEQUENCE [LARGE SCALE GENOMIC DNA]</scope>
    <source>
        <strain evidence="1">LMG 22937</strain>
    </source>
</reference>
<name>A0A158G3Q7_9BURK</name>
<sequence>MTQDTDALRLWTQLTLVRDVRLARERHAVSEARMVVEHAALGVQSARAALARHFVAEGAIVEACRREAPASEGWLATLRAHRGEAPSLRHAIEEAARALDQAHGHAAQALHRWERARFLHEDGGKRADVLRRRILDDD</sequence>
<evidence type="ECO:0000313" key="1">
    <source>
        <dbReference type="EMBL" id="SAL26553.1"/>
    </source>
</evidence>
<evidence type="ECO:0000313" key="2">
    <source>
        <dbReference type="Proteomes" id="UP000054925"/>
    </source>
</evidence>
<organism evidence="1 2">
    <name type="scientific">Caballeronia terrestris</name>
    <dbReference type="NCBI Taxonomy" id="1226301"/>
    <lineage>
        <taxon>Bacteria</taxon>
        <taxon>Pseudomonadati</taxon>
        <taxon>Pseudomonadota</taxon>
        <taxon>Betaproteobacteria</taxon>
        <taxon>Burkholderiales</taxon>
        <taxon>Burkholderiaceae</taxon>
        <taxon>Caballeronia</taxon>
    </lineage>
</organism>
<keyword evidence="2" id="KW-1185">Reference proteome</keyword>